<sequence>MESTIERLRKECKRLIEKVGEERLINKVREANDHYTTSKGYFEYRNVLREKGSVDATQRLIDTLRSIKLPPKKTRGKLLKNQKLVSNP</sequence>
<evidence type="ECO:0000313" key="1">
    <source>
        <dbReference type="EMBL" id="MBB5287089.1"/>
    </source>
</evidence>
<dbReference type="RefSeq" id="WP_184178851.1">
    <property type="nucleotide sequence ID" value="NZ_JACHGF010000014.1"/>
</dbReference>
<gene>
    <name evidence="1" type="ORF">HNQ92_005251</name>
</gene>
<dbReference type="EMBL" id="JACHGF010000014">
    <property type="protein sequence ID" value="MBB5287089.1"/>
    <property type="molecule type" value="Genomic_DNA"/>
</dbReference>
<evidence type="ECO:0000313" key="2">
    <source>
        <dbReference type="Proteomes" id="UP000557307"/>
    </source>
</evidence>
<keyword evidence="2" id="KW-1185">Reference proteome</keyword>
<dbReference type="AlphaFoldDB" id="A0A840U5J1"/>
<comment type="caution">
    <text evidence="1">The sequence shown here is derived from an EMBL/GenBank/DDBJ whole genome shotgun (WGS) entry which is preliminary data.</text>
</comment>
<name>A0A840U5J1_9BACT</name>
<dbReference type="Proteomes" id="UP000557307">
    <property type="component" value="Unassembled WGS sequence"/>
</dbReference>
<protein>
    <submittedName>
        <fullName evidence="1">Uncharacterized membrane protein YgaE (UPF0421/DUF939 family)</fullName>
    </submittedName>
</protein>
<accession>A0A840U5J1</accession>
<organism evidence="1 2">
    <name type="scientific">Rhabdobacter roseus</name>
    <dbReference type="NCBI Taxonomy" id="1655419"/>
    <lineage>
        <taxon>Bacteria</taxon>
        <taxon>Pseudomonadati</taxon>
        <taxon>Bacteroidota</taxon>
        <taxon>Cytophagia</taxon>
        <taxon>Cytophagales</taxon>
        <taxon>Cytophagaceae</taxon>
        <taxon>Rhabdobacter</taxon>
    </lineage>
</organism>
<proteinExistence type="predicted"/>
<reference evidence="1 2" key="1">
    <citation type="submission" date="2020-08" db="EMBL/GenBank/DDBJ databases">
        <title>Genomic Encyclopedia of Type Strains, Phase IV (KMG-IV): sequencing the most valuable type-strain genomes for metagenomic binning, comparative biology and taxonomic classification.</title>
        <authorList>
            <person name="Goeker M."/>
        </authorList>
    </citation>
    <scope>NUCLEOTIDE SEQUENCE [LARGE SCALE GENOMIC DNA]</scope>
    <source>
        <strain evidence="1 2">DSM 105074</strain>
    </source>
</reference>